<protein>
    <submittedName>
        <fullName evidence="2">Uncharacterized protein</fullName>
    </submittedName>
</protein>
<keyword evidence="1" id="KW-1133">Transmembrane helix</keyword>
<comment type="caution">
    <text evidence="2">The sequence shown here is derived from an EMBL/GenBank/DDBJ whole genome shotgun (WGS) entry which is preliminary data.</text>
</comment>
<sequence>MGDADSERRSALMAAQLAAVWAIGAVGLPVAAGLVFLAAYTSGTGALGVGLLVALAGFVGLLWLTVRGTAAASVLGGTTAGQVVWALLVAVAGGVLWGAGWALSDDPSGMLGKGGSLVLLANGLPFVAVAGLLLRGWWARLATIGIVGVVAAAMLAAPGRSGPPELSERLDQARLDRDSLFLVSIPGYHPSSDRFGDDLGTGVFMPTDPRAIPVARWITIVAFDRATAVKQSGGCGQGVPGSVLETAACTVEPDGWVYRDAGVEHGYQVPAGPHLVVVSGTRSVPREQLRAAAATLRPLTQAEVGSYGSPGRAMFTVDVQGYSTHGQDAPPGIALESTDPAATPRSVRIEVTVDRLDFPCAPATCPADADGLQYREIQDLHGYLIRRGTVNVSVLGGVGVDRAVLRRAALDARPVTDEELLRVLPPVPQRQGPLQRLRDWFG</sequence>
<feature type="transmembrane region" description="Helical" evidence="1">
    <location>
        <begin position="115"/>
        <end position="134"/>
    </location>
</feature>
<keyword evidence="1" id="KW-0812">Transmembrane</keyword>
<keyword evidence="3" id="KW-1185">Reference proteome</keyword>
<feature type="transmembrane region" description="Helical" evidence="1">
    <location>
        <begin position="12"/>
        <end position="40"/>
    </location>
</feature>
<organism evidence="2 3">
    <name type="scientific">Dactylosporangium cerinum</name>
    <dbReference type="NCBI Taxonomy" id="1434730"/>
    <lineage>
        <taxon>Bacteria</taxon>
        <taxon>Bacillati</taxon>
        <taxon>Actinomycetota</taxon>
        <taxon>Actinomycetes</taxon>
        <taxon>Micromonosporales</taxon>
        <taxon>Micromonosporaceae</taxon>
        <taxon>Dactylosporangium</taxon>
    </lineage>
</organism>
<dbReference type="RefSeq" id="WP_380121731.1">
    <property type="nucleotide sequence ID" value="NZ_JBHSIU010000046.1"/>
</dbReference>
<feature type="transmembrane region" description="Helical" evidence="1">
    <location>
        <begin position="46"/>
        <end position="64"/>
    </location>
</feature>
<name>A0ABV9W677_9ACTN</name>
<evidence type="ECO:0000313" key="3">
    <source>
        <dbReference type="Proteomes" id="UP001595912"/>
    </source>
</evidence>
<dbReference type="Proteomes" id="UP001595912">
    <property type="component" value="Unassembled WGS sequence"/>
</dbReference>
<dbReference type="EMBL" id="JBHSIU010000046">
    <property type="protein sequence ID" value="MFC5003055.1"/>
    <property type="molecule type" value="Genomic_DNA"/>
</dbReference>
<evidence type="ECO:0000313" key="2">
    <source>
        <dbReference type="EMBL" id="MFC5003055.1"/>
    </source>
</evidence>
<keyword evidence="1" id="KW-0472">Membrane</keyword>
<accession>A0ABV9W677</accession>
<evidence type="ECO:0000256" key="1">
    <source>
        <dbReference type="SAM" id="Phobius"/>
    </source>
</evidence>
<reference evidence="3" key="1">
    <citation type="journal article" date="2019" name="Int. J. Syst. Evol. Microbiol.">
        <title>The Global Catalogue of Microorganisms (GCM) 10K type strain sequencing project: providing services to taxonomists for standard genome sequencing and annotation.</title>
        <authorList>
            <consortium name="The Broad Institute Genomics Platform"/>
            <consortium name="The Broad Institute Genome Sequencing Center for Infectious Disease"/>
            <person name="Wu L."/>
            <person name="Ma J."/>
        </authorList>
    </citation>
    <scope>NUCLEOTIDE SEQUENCE [LARGE SCALE GENOMIC DNA]</scope>
    <source>
        <strain evidence="3">CGMCC 4.7152</strain>
    </source>
</reference>
<gene>
    <name evidence="2" type="ORF">ACFPIJ_35145</name>
</gene>
<proteinExistence type="predicted"/>
<feature type="transmembrane region" description="Helical" evidence="1">
    <location>
        <begin position="84"/>
        <end position="103"/>
    </location>
</feature>